<feature type="compositionally biased region" description="Basic and acidic residues" evidence="1">
    <location>
        <begin position="30"/>
        <end position="41"/>
    </location>
</feature>
<dbReference type="Proteomes" id="UP000799291">
    <property type="component" value="Unassembled WGS sequence"/>
</dbReference>
<feature type="compositionally biased region" description="Polar residues" evidence="1">
    <location>
        <begin position="1"/>
        <end position="28"/>
    </location>
</feature>
<reference evidence="2" key="1">
    <citation type="journal article" date="2020" name="Stud. Mycol.">
        <title>101 Dothideomycetes genomes: a test case for predicting lifestyles and emergence of pathogens.</title>
        <authorList>
            <person name="Haridas S."/>
            <person name="Albert R."/>
            <person name="Binder M."/>
            <person name="Bloem J."/>
            <person name="Labutti K."/>
            <person name="Salamov A."/>
            <person name="Andreopoulos B."/>
            <person name="Baker S."/>
            <person name="Barry K."/>
            <person name="Bills G."/>
            <person name="Bluhm B."/>
            <person name="Cannon C."/>
            <person name="Castanera R."/>
            <person name="Culley D."/>
            <person name="Daum C."/>
            <person name="Ezra D."/>
            <person name="Gonzalez J."/>
            <person name="Henrissat B."/>
            <person name="Kuo A."/>
            <person name="Liang C."/>
            <person name="Lipzen A."/>
            <person name="Lutzoni F."/>
            <person name="Magnuson J."/>
            <person name="Mondo S."/>
            <person name="Nolan M."/>
            <person name="Ohm R."/>
            <person name="Pangilinan J."/>
            <person name="Park H.-J."/>
            <person name="Ramirez L."/>
            <person name="Alfaro M."/>
            <person name="Sun H."/>
            <person name="Tritt A."/>
            <person name="Yoshinaga Y."/>
            <person name="Zwiers L.-H."/>
            <person name="Turgeon B."/>
            <person name="Goodwin S."/>
            <person name="Spatafora J."/>
            <person name="Crous P."/>
            <person name="Grigoriev I."/>
        </authorList>
    </citation>
    <scope>NUCLEOTIDE SEQUENCE</scope>
    <source>
        <strain evidence="2">CBS 122367</strain>
    </source>
</reference>
<feature type="compositionally biased region" description="Pro residues" evidence="1">
    <location>
        <begin position="55"/>
        <end position="68"/>
    </location>
</feature>
<name>A0A6G1ICD7_9PLEO</name>
<evidence type="ECO:0000256" key="1">
    <source>
        <dbReference type="SAM" id="MobiDB-lite"/>
    </source>
</evidence>
<evidence type="ECO:0000313" key="3">
    <source>
        <dbReference type="Proteomes" id="UP000799291"/>
    </source>
</evidence>
<evidence type="ECO:0000313" key="2">
    <source>
        <dbReference type="EMBL" id="KAF2675653.1"/>
    </source>
</evidence>
<accession>A0A6G1ICD7</accession>
<protein>
    <submittedName>
        <fullName evidence="2">Uncharacterized protein</fullName>
    </submittedName>
</protein>
<dbReference type="EMBL" id="MU005657">
    <property type="protein sequence ID" value="KAF2675653.1"/>
    <property type="molecule type" value="Genomic_DNA"/>
</dbReference>
<gene>
    <name evidence="2" type="ORF">K458DRAFT_425323</name>
</gene>
<feature type="region of interest" description="Disordered" evidence="1">
    <location>
        <begin position="1"/>
        <end position="82"/>
    </location>
</feature>
<keyword evidence="3" id="KW-1185">Reference proteome</keyword>
<dbReference type="AlphaFoldDB" id="A0A6G1ICD7"/>
<proteinExistence type="predicted"/>
<sequence length="82" mass="9165">MHVTDTLFSTSTASTVSPPCRYTQSTTRDAAAHLPRDREETSTVPDIQQTHLAEPRPPAPPPMQPQLPPETRRNLRLPRPTL</sequence>
<organism evidence="2 3">
    <name type="scientific">Lentithecium fluviatile CBS 122367</name>
    <dbReference type="NCBI Taxonomy" id="1168545"/>
    <lineage>
        <taxon>Eukaryota</taxon>
        <taxon>Fungi</taxon>
        <taxon>Dikarya</taxon>
        <taxon>Ascomycota</taxon>
        <taxon>Pezizomycotina</taxon>
        <taxon>Dothideomycetes</taxon>
        <taxon>Pleosporomycetidae</taxon>
        <taxon>Pleosporales</taxon>
        <taxon>Massarineae</taxon>
        <taxon>Lentitheciaceae</taxon>
        <taxon>Lentithecium</taxon>
    </lineage>
</organism>
<feature type="compositionally biased region" description="Polar residues" evidence="1">
    <location>
        <begin position="42"/>
        <end position="51"/>
    </location>
</feature>